<organism evidence="1 2">
    <name type="scientific">Budvicia aquatica</name>
    <dbReference type="NCBI Taxonomy" id="82979"/>
    <lineage>
        <taxon>Bacteria</taxon>
        <taxon>Pseudomonadati</taxon>
        <taxon>Pseudomonadota</taxon>
        <taxon>Gammaproteobacteria</taxon>
        <taxon>Enterobacterales</taxon>
        <taxon>Budviciaceae</taxon>
        <taxon>Budvicia</taxon>
    </lineage>
</organism>
<keyword evidence="1" id="KW-0067">ATP-binding</keyword>
<keyword evidence="1" id="KW-0378">Hydrolase</keyword>
<protein>
    <submittedName>
        <fullName evidence="1">ABC transporter ATP-binding protein TM_0222</fullName>
        <ecNumber evidence="1">3.6.3.-</ecNumber>
    </submittedName>
</protein>
<dbReference type="AlphaFoldDB" id="A0A484ZT46"/>
<dbReference type="EC" id="3.6.3.-" evidence="1"/>
<accession>A0A484ZT46</accession>
<dbReference type="InterPro" id="IPR039421">
    <property type="entry name" value="Type_1_exporter"/>
</dbReference>
<sequence>MRDSVHYSWQDSEVIGDTLYEYLSLDNVISTQSDDILNILKQVNLTSLLPFLNQGLETYWRNLPIPLTALQKQQLALARLLLSPRKFCILDNPSAHLDPASELVLIEQLKQRAKAGEGLLIATDRANLVALVDRVIMLNAGKIVFDGNRNDFSEYLQSRREK</sequence>
<dbReference type="PANTHER" id="PTHR43394">
    <property type="entry name" value="ATP-DEPENDENT PERMEASE MDL1, MITOCHONDRIAL"/>
    <property type="match status" value="1"/>
</dbReference>
<evidence type="ECO:0000313" key="2">
    <source>
        <dbReference type="Proteomes" id="UP000373449"/>
    </source>
</evidence>
<gene>
    <name evidence="1" type="ORF">NCTC12282_05237</name>
</gene>
<dbReference type="GO" id="GO:0005524">
    <property type="term" value="F:ATP binding"/>
    <property type="evidence" value="ECO:0007669"/>
    <property type="project" value="UniProtKB-KW"/>
</dbReference>
<dbReference type="GO" id="GO:0015421">
    <property type="term" value="F:ABC-type oligopeptide transporter activity"/>
    <property type="evidence" value="ECO:0007669"/>
    <property type="project" value="TreeGrafter"/>
</dbReference>
<proteinExistence type="predicted"/>
<reference evidence="1 2" key="1">
    <citation type="submission" date="2019-03" db="EMBL/GenBank/DDBJ databases">
        <authorList>
            <consortium name="Pathogen Informatics"/>
        </authorList>
    </citation>
    <scope>NUCLEOTIDE SEQUENCE [LARGE SCALE GENOMIC DNA]</scope>
    <source>
        <strain evidence="1 2">NCTC12282</strain>
    </source>
</reference>
<dbReference type="Proteomes" id="UP000373449">
    <property type="component" value="Unassembled WGS sequence"/>
</dbReference>
<name>A0A484ZT46_9GAMM</name>
<dbReference type="Gene3D" id="3.40.50.300">
    <property type="entry name" value="P-loop containing nucleotide triphosphate hydrolases"/>
    <property type="match status" value="1"/>
</dbReference>
<dbReference type="InterPro" id="IPR027417">
    <property type="entry name" value="P-loop_NTPase"/>
</dbReference>
<dbReference type="GO" id="GO:0016787">
    <property type="term" value="F:hydrolase activity"/>
    <property type="evidence" value="ECO:0007669"/>
    <property type="project" value="UniProtKB-KW"/>
</dbReference>
<dbReference type="EMBL" id="CAADJA010000002">
    <property type="protein sequence ID" value="VFS51590.1"/>
    <property type="molecule type" value="Genomic_DNA"/>
</dbReference>
<dbReference type="SUPFAM" id="SSF52540">
    <property type="entry name" value="P-loop containing nucleoside triphosphate hydrolases"/>
    <property type="match status" value="1"/>
</dbReference>
<keyword evidence="1" id="KW-0547">Nucleotide-binding</keyword>
<dbReference type="PANTHER" id="PTHR43394:SF1">
    <property type="entry name" value="ATP-BINDING CASSETTE SUB-FAMILY B MEMBER 10, MITOCHONDRIAL"/>
    <property type="match status" value="1"/>
</dbReference>
<evidence type="ECO:0000313" key="1">
    <source>
        <dbReference type="EMBL" id="VFS51590.1"/>
    </source>
</evidence>